<name>A0A939EVR5_9BACT</name>
<comment type="caution">
    <text evidence="3">The sequence shown here is derived from an EMBL/GenBank/DDBJ whole genome shotgun (WGS) entry which is preliminary data.</text>
</comment>
<accession>A0A939EVR5</accession>
<sequence length="132" mass="14360">MKKVNIQLLPVLLLSLSCSVIGCAQSKQEPASGQKAAIELLQAALKDSTLHNVVSSQKMLIGSSTVAVQVAEPILFNIYGKENIQSQRPYTVHLIDNYWVLAGRLPAGYEGGTFLLIMDARNSKVIRITHGK</sequence>
<dbReference type="Proteomes" id="UP000664144">
    <property type="component" value="Unassembled WGS sequence"/>
</dbReference>
<dbReference type="Pfam" id="PF15631">
    <property type="entry name" value="Imm-NTF2-2"/>
    <property type="match status" value="1"/>
</dbReference>
<proteinExistence type="predicted"/>
<dbReference type="AlphaFoldDB" id="A0A939EVR5"/>
<evidence type="ECO:0000313" key="4">
    <source>
        <dbReference type="Proteomes" id="UP000664144"/>
    </source>
</evidence>
<keyword evidence="4" id="KW-1185">Reference proteome</keyword>
<dbReference type="InterPro" id="IPR028921">
    <property type="entry name" value="NTF2_fold_dom"/>
</dbReference>
<reference evidence="3" key="1">
    <citation type="submission" date="2021-03" db="EMBL/GenBank/DDBJ databases">
        <authorList>
            <person name="Kim M.K."/>
        </authorList>
    </citation>
    <scope>NUCLEOTIDE SEQUENCE</scope>
    <source>
        <strain evidence="3">BT186</strain>
    </source>
</reference>
<protein>
    <recommendedName>
        <fullName evidence="2">NTF2 fold domain-containing protein</fullName>
    </recommendedName>
</protein>
<evidence type="ECO:0000256" key="1">
    <source>
        <dbReference type="SAM" id="SignalP"/>
    </source>
</evidence>
<feature type="signal peptide" evidence="1">
    <location>
        <begin position="1"/>
        <end position="24"/>
    </location>
</feature>
<feature type="domain" description="NTF2 fold" evidence="2">
    <location>
        <begin position="67"/>
        <end position="132"/>
    </location>
</feature>
<gene>
    <name evidence="3" type="ORF">J0X19_09170</name>
</gene>
<dbReference type="PROSITE" id="PS51257">
    <property type="entry name" value="PROKAR_LIPOPROTEIN"/>
    <property type="match status" value="1"/>
</dbReference>
<feature type="chain" id="PRO_5037105862" description="NTF2 fold domain-containing protein" evidence="1">
    <location>
        <begin position="25"/>
        <end position="132"/>
    </location>
</feature>
<evidence type="ECO:0000313" key="3">
    <source>
        <dbReference type="EMBL" id="MBO0358112.1"/>
    </source>
</evidence>
<dbReference type="EMBL" id="JAFLQZ010000004">
    <property type="protein sequence ID" value="MBO0358112.1"/>
    <property type="molecule type" value="Genomic_DNA"/>
</dbReference>
<dbReference type="RefSeq" id="WP_206984036.1">
    <property type="nucleotide sequence ID" value="NZ_JAFLQZ010000004.1"/>
</dbReference>
<evidence type="ECO:0000259" key="2">
    <source>
        <dbReference type="Pfam" id="PF15631"/>
    </source>
</evidence>
<keyword evidence="1" id="KW-0732">Signal</keyword>
<organism evidence="3 4">
    <name type="scientific">Hymenobacter telluris</name>
    <dbReference type="NCBI Taxonomy" id="2816474"/>
    <lineage>
        <taxon>Bacteria</taxon>
        <taxon>Pseudomonadati</taxon>
        <taxon>Bacteroidota</taxon>
        <taxon>Cytophagia</taxon>
        <taxon>Cytophagales</taxon>
        <taxon>Hymenobacteraceae</taxon>
        <taxon>Hymenobacter</taxon>
    </lineage>
</organism>